<protein>
    <submittedName>
        <fullName evidence="2">Glycosyltransferase</fullName>
    </submittedName>
</protein>
<dbReference type="PANTHER" id="PTHR43685:SF2">
    <property type="entry name" value="GLYCOSYLTRANSFERASE 2-LIKE DOMAIN-CONTAINING PROTEIN"/>
    <property type="match status" value="1"/>
</dbReference>
<evidence type="ECO:0000313" key="2">
    <source>
        <dbReference type="EMBL" id="HGG93449.1"/>
    </source>
</evidence>
<evidence type="ECO:0000259" key="1">
    <source>
        <dbReference type="Pfam" id="PF00535"/>
    </source>
</evidence>
<dbReference type="InterPro" id="IPR029044">
    <property type="entry name" value="Nucleotide-diphossugar_trans"/>
</dbReference>
<dbReference type="SUPFAM" id="SSF53448">
    <property type="entry name" value="Nucleotide-diphospho-sugar transferases"/>
    <property type="match status" value="1"/>
</dbReference>
<dbReference type="EMBL" id="DSRP01000758">
    <property type="protein sequence ID" value="HGG93449.1"/>
    <property type="molecule type" value="Genomic_DNA"/>
</dbReference>
<sequence length="313" mass="34441">MKNAVSVLLPTCDRLPQLRRAVDSILGGTRRPVRLHVIDAGSTDGTQAYLLAHPGVIPVLQGRKLGPAASMNLAWQDVDTPYSCWLSDDTELVPGALDAALDTLAREPGLGMVGLKTRDTLGPWVAEPYIGGISEYGIINVNHGVLRTSLAHALGGFCEEYRFYFIDPDLTARVLCAGYAVALTRRVAVLHHRAWAEHASPEERARQLAQGVDNAAIYRRRFRFLAQAAPLRRRIGQGLARLVLPAYARVPLDRALCGLTRRDVHNTLNSRFVSLLDPLRSLGKTCHLVQRLPREILGHPDNPCRHLAATERA</sequence>
<dbReference type="PANTHER" id="PTHR43685">
    <property type="entry name" value="GLYCOSYLTRANSFERASE"/>
    <property type="match status" value="1"/>
</dbReference>
<keyword evidence="2" id="KW-0808">Transferase</keyword>
<comment type="caution">
    <text evidence="2">The sequence shown here is derived from an EMBL/GenBank/DDBJ whole genome shotgun (WGS) entry which is preliminary data.</text>
</comment>
<reference evidence="2" key="1">
    <citation type="journal article" date="2020" name="mSystems">
        <title>Genome- and Community-Level Interaction Insights into Carbon Utilization and Element Cycling Functions of Hydrothermarchaeota in Hydrothermal Sediment.</title>
        <authorList>
            <person name="Zhou Z."/>
            <person name="Liu Y."/>
            <person name="Xu W."/>
            <person name="Pan J."/>
            <person name="Luo Z.H."/>
            <person name="Li M."/>
        </authorList>
    </citation>
    <scope>NUCLEOTIDE SEQUENCE [LARGE SCALE GENOMIC DNA]</scope>
    <source>
        <strain evidence="2">SpSt-413</strain>
    </source>
</reference>
<dbReference type="InterPro" id="IPR050834">
    <property type="entry name" value="Glycosyltransf_2"/>
</dbReference>
<organism evidence="2">
    <name type="scientific">Fundidesulfovibrio putealis</name>
    <dbReference type="NCBI Taxonomy" id="270496"/>
    <lineage>
        <taxon>Bacteria</taxon>
        <taxon>Pseudomonadati</taxon>
        <taxon>Thermodesulfobacteriota</taxon>
        <taxon>Desulfovibrionia</taxon>
        <taxon>Desulfovibrionales</taxon>
        <taxon>Desulfovibrionaceae</taxon>
        <taxon>Fundidesulfovibrio</taxon>
    </lineage>
</organism>
<dbReference type="Pfam" id="PF00535">
    <property type="entry name" value="Glycos_transf_2"/>
    <property type="match status" value="1"/>
</dbReference>
<dbReference type="InterPro" id="IPR001173">
    <property type="entry name" value="Glyco_trans_2-like"/>
</dbReference>
<accession>A0A7C4EK36</accession>
<feature type="domain" description="Glycosyltransferase 2-like" evidence="1">
    <location>
        <begin position="6"/>
        <end position="108"/>
    </location>
</feature>
<dbReference type="AlphaFoldDB" id="A0A7C4EK36"/>
<dbReference type="GO" id="GO:0016740">
    <property type="term" value="F:transferase activity"/>
    <property type="evidence" value="ECO:0007669"/>
    <property type="project" value="UniProtKB-KW"/>
</dbReference>
<proteinExistence type="predicted"/>
<name>A0A7C4EK36_9BACT</name>
<gene>
    <name evidence="2" type="ORF">ENR59_10940</name>
</gene>
<dbReference type="Gene3D" id="3.90.550.10">
    <property type="entry name" value="Spore Coat Polysaccharide Biosynthesis Protein SpsA, Chain A"/>
    <property type="match status" value="1"/>
</dbReference>